<evidence type="ECO:0000256" key="1">
    <source>
        <dbReference type="PROSITE-ProRule" id="PRU00047"/>
    </source>
</evidence>
<keyword evidence="1" id="KW-0479">Metal-binding</keyword>
<name>A0AA41VWN8_PAPNU</name>
<feature type="domain" description="CCHC-type" evidence="3">
    <location>
        <begin position="214"/>
        <end position="227"/>
    </location>
</feature>
<evidence type="ECO:0000256" key="2">
    <source>
        <dbReference type="SAM" id="MobiDB-lite"/>
    </source>
</evidence>
<evidence type="ECO:0000313" key="4">
    <source>
        <dbReference type="EMBL" id="MCL7048894.1"/>
    </source>
</evidence>
<comment type="caution">
    <text evidence="4">The sequence shown here is derived from an EMBL/GenBank/DDBJ whole genome shotgun (WGS) entry which is preliminary data.</text>
</comment>
<keyword evidence="5" id="KW-1185">Reference proteome</keyword>
<keyword evidence="1" id="KW-0863">Zinc-finger</keyword>
<dbReference type="EMBL" id="JAJJMA010309614">
    <property type="protein sequence ID" value="MCL7048894.1"/>
    <property type="molecule type" value="Genomic_DNA"/>
</dbReference>
<dbReference type="Proteomes" id="UP001177140">
    <property type="component" value="Unassembled WGS sequence"/>
</dbReference>
<feature type="compositionally biased region" description="Polar residues" evidence="2">
    <location>
        <begin position="514"/>
        <end position="532"/>
    </location>
</feature>
<dbReference type="SUPFAM" id="SSF57756">
    <property type="entry name" value="Retrovirus zinc finger-like domains"/>
    <property type="match status" value="3"/>
</dbReference>
<feature type="compositionally biased region" description="Polar residues" evidence="2">
    <location>
        <begin position="459"/>
        <end position="479"/>
    </location>
</feature>
<feature type="region of interest" description="Disordered" evidence="2">
    <location>
        <begin position="52"/>
        <end position="99"/>
    </location>
</feature>
<dbReference type="InterPro" id="IPR001878">
    <property type="entry name" value="Znf_CCHC"/>
</dbReference>
<accession>A0AA41VWN8</accession>
<dbReference type="GO" id="GO:0003676">
    <property type="term" value="F:nucleic acid binding"/>
    <property type="evidence" value="ECO:0007669"/>
    <property type="project" value="InterPro"/>
</dbReference>
<dbReference type="Pfam" id="PF00098">
    <property type="entry name" value="zf-CCHC"/>
    <property type="match status" value="4"/>
</dbReference>
<dbReference type="PANTHER" id="PTHR46978">
    <property type="entry name" value="ZINC KNUCKLE (CCHC-TYPE) FAMILY PROTEIN"/>
    <property type="match status" value="1"/>
</dbReference>
<organism evidence="4 5">
    <name type="scientific">Papaver nudicaule</name>
    <name type="common">Iceland poppy</name>
    <dbReference type="NCBI Taxonomy" id="74823"/>
    <lineage>
        <taxon>Eukaryota</taxon>
        <taxon>Viridiplantae</taxon>
        <taxon>Streptophyta</taxon>
        <taxon>Embryophyta</taxon>
        <taxon>Tracheophyta</taxon>
        <taxon>Spermatophyta</taxon>
        <taxon>Magnoliopsida</taxon>
        <taxon>Ranunculales</taxon>
        <taxon>Papaveraceae</taxon>
        <taxon>Papaveroideae</taxon>
        <taxon>Papaver</taxon>
    </lineage>
</organism>
<feature type="compositionally biased region" description="Basic residues" evidence="2">
    <location>
        <begin position="480"/>
        <end position="494"/>
    </location>
</feature>
<proteinExistence type="predicted"/>
<feature type="domain" description="CCHC-type" evidence="3">
    <location>
        <begin position="363"/>
        <end position="376"/>
    </location>
</feature>
<feature type="region of interest" description="Disordered" evidence="2">
    <location>
        <begin position="455"/>
        <end position="532"/>
    </location>
</feature>
<dbReference type="PANTHER" id="PTHR46978:SF1">
    <property type="entry name" value="ZINC KNUCKLE (CCHC-TYPE) FAMILY PROTEIN"/>
    <property type="match status" value="1"/>
</dbReference>
<reference evidence="4" key="1">
    <citation type="submission" date="2022-03" db="EMBL/GenBank/DDBJ databases">
        <title>A functionally conserved STORR gene fusion in Papaver species that diverged 16.8 million years ago.</title>
        <authorList>
            <person name="Catania T."/>
        </authorList>
    </citation>
    <scope>NUCLEOTIDE SEQUENCE</scope>
    <source>
        <strain evidence="4">S-191538</strain>
    </source>
</reference>
<keyword evidence="1" id="KW-0862">Zinc</keyword>
<evidence type="ECO:0000259" key="3">
    <source>
        <dbReference type="PROSITE" id="PS50158"/>
    </source>
</evidence>
<protein>
    <recommendedName>
        <fullName evidence="3">CCHC-type domain-containing protein</fullName>
    </recommendedName>
</protein>
<feature type="domain" description="CCHC-type" evidence="3">
    <location>
        <begin position="255"/>
        <end position="270"/>
    </location>
</feature>
<evidence type="ECO:0000313" key="5">
    <source>
        <dbReference type="Proteomes" id="UP001177140"/>
    </source>
</evidence>
<dbReference type="PROSITE" id="PS50158">
    <property type="entry name" value="ZF_CCHC"/>
    <property type="match status" value="4"/>
</dbReference>
<gene>
    <name evidence="4" type="ORF">MKW94_020833</name>
</gene>
<dbReference type="SMART" id="SM00343">
    <property type="entry name" value="ZnF_C2HC"/>
    <property type="match status" value="7"/>
</dbReference>
<feature type="region of interest" description="Disordered" evidence="2">
    <location>
        <begin position="1"/>
        <end position="26"/>
    </location>
</feature>
<dbReference type="Gene3D" id="4.10.60.10">
    <property type="entry name" value="Zinc finger, CCHC-type"/>
    <property type="match status" value="3"/>
</dbReference>
<feature type="domain" description="CCHC-type" evidence="3">
    <location>
        <begin position="333"/>
        <end position="346"/>
    </location>
</feature>
<dbReference type="InterPro" id="IPR036875">
    <property type="entry name" value="Znf_CCHC_sf"/>
</dbReference>
<sequence>MMKKNSKVKAKVDEEESEVDTKQKSVILLSSDDEEANGDLTLEIVEKATKRKRNQENSVITLSSSSSEEVCNGVGGPGDDEMVTDVVVPEEKKKRKKRGKKKKRDKLILNFVDEEGVETVETAGTQTVETAAAQTVETAAAQTVDIIQTEEDVVGRAKPMEMEANGTLGIEELGEKPKSEEGDGAEVVNNAVLRKLLRVPRYFDPPETHVISTCYNCGEEGHMAVNCTMEKRRKPCFVCGSVEHNAKKCKQGQDCFICKKTGHRAKKCPEKDKLITQLSEMCLRCGDYGHNMFSCFNNYAPEDLKEIQCYICKKFGHLCCVDFMDTGERVVSCYNCGQSGHTGSGCAKRRGDTSGGVATPTLCYKCGEEGHFARGCTTYAKPDWRRGDFSTPVQHFRREVDDSYGARSLPVIRKPRKKKNIMYDGYAERDIVTPAKSRHRGGWIPDDPGDFSFRKAKSNAWSSPSTPANFHRGSSSYKQNGHHSNSRSPKKAKHNSGTYGQATPYFPHEYSASRFGNGNSNSWGSRKNYSWD</sequence>
<dbReference type="GO" id="GO:0008270">
    <property type="term" value="F:zinc ion binding"/>
    <property type="evidence" value="ECO:0007669"/>
    <property type="project" value="UniProtKB-KW"/>
</dbReference>
<dbReference type="AlphaFoldDB" id="A0AA41VWN8"/>